<reference evidence="1" key="1">
    <citation type="journal article" date="2017" name="Viruses">
        <title>Characterization of Bacillus subtilis Viruses vB_BsuM-Goe2 and vB_BsuM-Goe3.</title>
        <authorList>
            <person name="Willms I.M."/>
            <person name="Hoppert M."/>
            <person name="Hertel R."/>
        </authorList>
    </citation>
    <scope>NUCLEOTIDE SEQUENCE [LARGE SCALE GENOMIC DNA]</scope>
</reference>
<organismHost>
    <name type="scientific">Bacillus subtilis</name>
    <dbReference type="NCBI Taxonomy" id="1423"/>
</organismHost>
<dbReference type="Proteomes" id="UP000221795">
    <property type="component" value="Segment"/>
</dbReference>
<accession>A0A1Z1DFA5</accession>
<protein>
    <submittedName>
        <fullName evidence="1">Uncharacterized protein</fullName>
    </submittedName>
</protein>
<sequence length="52" mass="5935">MSIDIKALQQRIQSRTGQRVDIVFVNYIKPCTASQNGLKRQLKKTGEKSNDK</sequence>
<gene>
    <name evidence="1" type="ORF">Goe3_c22500</name>
</gene>
<dbReference type="EMBL" id="KY368640">
    <property type="protein sequence ID" value="APZ82686.1"/>
    <property type="molecule type" value="Genomic_DNA"/>
</dbReference>
<evidence type="ECO:0000313" key="1">
    <source>
        <dbReference type="EMBL" id="APZ82686.1"/>
    </source>
</evidence>
<proteinExistence type="predicted"/>
<name>A0A1Z1DFA5_BPGO3</name>
<organism evidence="1 2">
    <name type="scientific">Bacillus phage vB_BsuM-Goe3</name>
    <dbReference type="NCBI Taxonomy" id="1933063"/>
    <lineage>
        <taxon>Viruses</taxon>
        <taxon>Duplodnaviria</taxon>
        <taxon>Heunggongvirae</taxon>
        <taxon>Uroviricota</taxon>
        <taxon>Caudoviricetes</taxon>
        <taxon>Herelleviridae</taxon>
        <taxon>Bastillevirinae</taxon>
        <taxon>Grisebachstrassevirus</taxon>
        <taxon>Grisebachstrassevirus goe3</taxon>
    </lineage>
</organism>
<keyword evidence="2" id="KW-1185">Reference proteome</keyword>
<evidence type="ECO:0000313" key="2">
    <source>
        <dbReference type="Proteomes" id="UP000221795"/>
    </source>
</evidence>